<dbReference type="Proteomes" id="UP000006729">
    <property type="component" value="Chromosome 5"/>
</dbReference>
<organism evidence="1 2">
    <name type="scientific">Populus trichocarpa</name>
    <name type="common">Western balsam poplar</name>
    <name type="synonym">Populus balsamifera subsp. trichocarpa</name>
    <dbReference type="NCBI Taxonomy" id="3694"/>
    <lineage>
        <taxon>Eukaryota</taxon>
        <taxon>Viridiplantae</taxon>
        <taxon>Streptophyta</taxon>
        <taxon>Embryophyta</taxon>
        <taxon>Tracheophyta</taxon>
        <taxon>Spermatophyta</taxon>
        <taxon>Magnoliopsida</taxon>
        <taxon>eudicotyledons</taxon>
        <taxon>Gunneridae</taxon>
        <taxon>Pentapetalae</taxon>
        <taxon>rosids</taxon>
        <taxon>fabids</taxon>
        <taxon>Malpighiales</taxon>
        <taxon>Salicaceae</taxon>
        <taxon>Saliceae</taxon>
        <taxon>Populus</taxon>
    </lineage>
</organism>
<keyword evidence="2" id="KW-1185">Reference proteome</keyword>
<sequence length="185" mass="20426">MASCLVLLVLAFFVFSTNVDAQVTVYCQASDYNNEVLMQWMYANGISCQPITSSTTSTPSISSKSIEVDCEGSRFYVDENVLEWIYANNIPCHPITRSKKRNKLPIILGTVIPIFCLFWAIVGFIVHHKRKTAAIAAITTGQVDGANKHTQGSLSADGIKINIHDQTSQGIGDEYPRQQQESNHA</sequence>
<evidence type="ECO:0000313" key="1">
    <source>
        <dbReference type="EMBL" id="KAI9394031.1"/>
    </source>
</evidence>
<reference evidence="1 2" key="1">
    <citation type="journal article" date="2006" name="Science">
        <title>The genome of black cottonwood, Populus trichocarpa (Torr. &amp; Gray).</title>
        <authorList>
            <person name="Tuskan G.A."/>
            <person name="Difazio S."/>
            <person name="Jansson S."/>
            <person name="Bohlmann J."/>
            <person name="Grigoriev I."/>
            <person name="Hellsten U."/>
            <person name="Putnam N."/>
            <person name="Ralph S."/>
            <person name="Rombauts S."/>
            <person name="Salamov A."/>
            <person name="Schein J."/>
            <person name="Sterck L."/>
            <person name="Aerts A."/>
            <person name="Bhalerao R.R."/>
            <person name="Bhalerao R.P."/>
            <person name="Blaudez D."/>
            <person name="Boerjan W."/>
            <person name="Brun A."/>
            <person name="Brunner A."/>
            <person name="Busov V."/>
            <person name="Campbell M."/>
            <person name="Carlson J."/>
            <person name="Chalot M."/>
            <person name="Chapman J."/>
            <person name="Chen G.L."/>
            <person name="Cooper D."/>
            <person name="Coutinho P.M."/>
            <person name="Couturier J."/>
            <person name="Covert S."/>
            <person name="Cronk Q."/>
            <person name="Cunningham R."/>
            <person name="Davis J."/>
            <person name="Degroeve S."/>
            <person name="Dejardin A."/>
            <person name="Depamphilis C."/>
            <person name="Detter J."/>
            <person name="Dirks B."/>
            <person name="Dubchak I."/>
            <person name="Duplessis S."/>
            <person name="Ehlting J."/>
            <person name="Ellis B."/>
            <person name="Gendler K."/>
            <person name="Goodstein D."/>
            <person name="Gribskov M."/>
            <person name="Grimwood J."/>
            <person name="Groover A."/>
            <person name="Gunter L."/>
            <person name="Hamberger B."/>
            <person name="Heinze B."/>
            <person name="Helariutta Y."/>
            <person name="Henrissat B."/>
            <person name="Holligan D."/>
            <person name="Holt R."/>
            <person name="Huang W."/>
            <person name="Islam-Faridi N."/>
            <person name="Jones S."/>
            <person name="Jones-Rhoades M."/>
            <person name="Jorgensen R."/>
            <person name="Joshi C."/>
            <person name="Kangasjarvi J."/>
            <person name="Karlsson J."/>
            <person name="Kelleher C."/>
            <person name="Kirkpatrick R."/>
            <person name="Kirst M."/>
            <person name="Kohler A."/>
            <person name="Kalluri U."/>
            <person name="Larimer F."/>
            <person name="Leebens-Mack J."/>
            <person name="Leple J.C."/>
            <person name="Locascio P."/>
            <person name="Lou Y."/>
            <person name="Lucas S."/>
            <person name="Martin F."/>
            <person name="Montanini B."/>
            <person name="Napoli C."/>
            <person name="Nelson D.R."/>
            <person name="Nelson C."/>
            <person name="Nieminen K."/>
            <person name="Nilsson O."/>
            <person name="Pereda V."/>
            <person name="Peter G."/>
            <person name="Philippe R."/>
            <person name="Pilate G."/>
            <person name="Poliakov A."/>
            <person name="Razumovskaya J."/>
            <person name="Richardson P."/>
            <person name="Rinaldi C."/>
            <person name="Ritland K."/>
            <person name="Rouze P."/>
            <person name="Ryaboy D."/>
            <person name="Schmutz J."/>
            <person name="Schrader J."/>
            <person name="Segerman B."/>
            <person name="Shin H."/>
            <person name="Siddiqui A."/>
            <person name="Sterky F."/>
            <person name="Terry A."/>
            <person name="Tsai C.J."/>
            <person name="Uberbacher E."/>
            <person name="Unneberg P."/>
            <person name="Vahala J."/>
            <person name="Wall K."/>
            <person name="Wessler S."/>
            <person name="Yang G."/>
            <person name="Yin T."/>
            <person name="Douglas C."/>
            <person name="Marra M."/>
            <person name="Sandberg G."/>
            <person name="Van de Peer Y."/>
            <person name="Rokhsar D."/>
        </authorList>
    </citation>
    <scope>NUCLEOTIDE SEQUENCE [LARGE SCALE GENOMIC DNA]</scope>
    <source>
        <strain evidence="2">cv. Nisqually</strain>
    </source>
</reference>
<comment type="caution">
    <text evidence="1">The sequence shown here is derived from an EMBL/GenBank/DDBJ whole genome shotgun (WGS) entry which is preliminary data.</text>
</comment>
<proteinExistence type="predicted"/>
<evidence type="ECO:0000313" key="2">
    <source>
        <dbReference type="Proteomes" id="UP000006729"/>
    </source>
</evidence>
<gene>
    <name evidence="1" type="ORF">POPTR_005G043600v4</name>
</gene>
<dbReference type="EMBL" id="CM009294">
    <property type="protein sequence ID" value="KAI9394031.1"/>
    <property type="molecule type" value="Genomic_DNA"/>
</dbReference>
<protein>
    <submittedName>
        <fullName evidence="1">Uncharacterized protein</fullName>
    </submittedName>
</protein>
<name>A0ACC0SXN5_POPTR</name>
<accession>A0ACC0SXN5</accession>